<proteinExistence type="predicted"/>
<organism evidence="2">
    <name type="scientific">Rhizophora mucronata</name>
    <name type="common">Asiatic mangrove</name>
    <dbReference type="NCBI Taxonomy" id="61149"/>
    <lineage>
        <taxon>Eukaryota</taxon>
        <taxon>Viridiplantae</taxon>
        <taxon>Streptophyta</taxon>
        <taxon>Embryophyta</taxon>
        <taxon>Tracheophyta</taxon>
        <taxon>Spermatophyta</taxon>
        <taxon>Magnoliopsida</taxon>
        <taxon>eudicotyledons</taxon>
        <taxon>Gunneridae</taxon>
        <taxon>Pentapetalae</taxon>
        <taxon>rosids</taxon>
        <taxon>fabids</taxon>
        <taxon>Malpighiales</taxon>
        <taxon>Rhizophoraceae</taxon>
        <taxon>Rhizophora</taxon>
    </lineage>
</organism>
<feature type="region of interest" description="Disordered" evidence="1">
    <location>
        <begin position="1"/>
        <end position="21"/>
    </location>
</feature>
<protein>
    <submittedName>
        <fullName evidence="2">Uncharacterized protein</fullName>
    </submittedName>
</protein>
<evidence type="ECO:0000256" key="1">
    <source>
        <dbReference type="SAM" id="MobiDB-lite"/>
    </source>
</evidence>
<evidence type="ECO:0000313" key="2">
    <source>
        <dbReference type="EMBL" id="MBX74422.1"/>
    </source>
</evidence>
<accession>A0A2P2R562</accession>
<feature type="compositionally biased region" description="Basic residues" evidence="1">
    <location>
        <begin position="1"/>
        <end position="13"/>
    </location>
</feature>
<sequence length="21" mass="2712">MCVRERQRRKKFHPIQNKHGY</sequence>
<dbReference type="AlphaFoldDB" id="A0A2P2R562"/>
<dbReference type="EMBL" id="GGEC01093938">
    <property type="protein sequence ID" value="MBX74422.1"/>
    <property type="molecule type" value="Transcribed_RNA"/>
</dbReference>
<reference evidence="2" key="1">
    <citation type="submission" date="2018-02" db="EMBL/GenBank/DDBJ databases">
        <title>Rhizophora mucronata_Transcriptome.</title>
        <authorList>
            <person name="Meera S.P."/>
            <person name="Sreeshan A."/>
            <person name="Augustine A."/>
        </authorList>
    </citation>
    <scope>NUCLEOTIDE SEQUENCE</scope>
    <source>
        <tissue evidence="2">Leaf</tissue>
    </source>
</reference>
<name>A0A2P2R562_RHIMU</name>